<dbReference type="InterPro" id="IPR007750">
    <property type="entry name" value="DUF674"/>
</dbReference>
<accession>A0AAE1R2Y8</accession>
<dbReference type="PANTHER" id="PTHR33103">
    <property type="entry name" value="OS01G0153900 PROTEIN"/>
    <property type="match status" value="1"/>
</dbReference>
<evidence type="ECO:0000313" key="1">
    <source>
        <dbReference type="EMBL" id="KAK4342782.1"/>
    </source>
</evidence>
<comment type="caution">
    <text evidence="1">The sequence shown here is derived from an EMBL/GenBank/DDBJ whole genome shotgun (WGS) entry which is preliminary data.</text>
</comment>
<name>A0AAE1R2Y8_9SOLA</name>
<keyword evidence="2" id="KW-1185">Reference proteome</keyword>
<evidence type="ECO:0000313" key="2">
    <source>
        <dbReference type="Proteomes" id="UP001291623"/>
    </source>
</evidence>
<sequence>MVLCAEADNEFIDFLFNFLTIPIGSIEDALKGNSGLGSIDNLYKSVEALDSKWFNTYPNINGYGGVENHNTQFFEPREPVRSRYPRKFGKFAKAPSLFYVMDNLEVRPFSSASTMCLLQELNVPMYDVEEQVISVGESEALSLLKVSLMSSLAALTVGLNHMLKKLIDEAVKCNVTFSQAG</sequence>
<proteinExistence type="predicted"/>
<reference evidence="1" key="1">
    <citation type="submission" date="2023-12" db="EMBL/GenBank/DDBJ databases">
        <title>Genome assembly of Anisodus tanguticus.</title>
        <authorList>
            <person name="Wang Y.-J."/>
        </authorList>
    </citation>
    <scope>NUCLEOTIDE SEQUENCE</scope>
    <source>
        <strain evidence="1">KB-2021</strain>
        <tissue evidence="1">Leaf</tissue>
    </source>
</reference>
<dbReference type="PANTHER" id="PTHR33103:SF27">
    <property type="entry name" value="OS04G0594700 PROTEIN"/>
    <property type="match status" value="1"/>
</dbReference>
<dbReference type="EMBL" id="JAVYJV010000021">
    <property type="protein sequence ID" value="KAK4342782.1"/>
    <property type="molecule type" value="Genomic_DNA"/>
</dbReference>
<dbReference type="AlphaFoldDB" id="A0AAE1R2Y8"/>
<gene>
    <name evidence="1" type="ORF">RND71_038598</name>
</gene>
<dbReference type="Proteomes" id="UP001291623">
    <property type="component" value="Unassembled WGS sequence"/>
</dbReference>
<dbReference type="Pfam" id="PF05056">
    <property type="entry name" value="DUF674"/>
    <property type="match status" value="2"/>
</dbReference>
<protein>
    <submittedName>
        <fullName evidence="1">Uncharacterized protein</fullName>
    </submittedName>
</protein>
<organism evidence="1 2">
    <name type="scientific">Anisodus tanguticus</name>
    <dbReference type="NCBI Taxonomy" id="243964"/>
    <lineage>
        <taxon>Eukaryota</taxon>
        <taxon>Viridiplantae</taxon>
        <taxon>Streptophyta</taxon>
        <taxon>Embryophyta</taxon>
        <taxon>Tracheophyta</taxon>
        <taxon>Spermatophyta</taxon>
        <taxon>Magnoliopsida</taxon>
        <taxon>eudicotyledons</taxon>
        <taxon>Gunneridae</taxon>
        <taxon>Pentapetalae</taxon>
        <taxon>asterids</taxon>
        <taxon>lamiids</taxon>
        <taxon>Solanales</taxon>
        <taxon>Solanaceae</taxon>
        <taxon>Solanoideae</taxon>
        <taxon>Hyoscyameae</taxon>
        <taxon>Anisodus</taxon>
    </lineage>
</organism>